<reference key="2">
    <citation type="submission" date="2011-04" db="EMBL/GenBank/DDBJ databases">
        <title>Complete sequence of chromosome of Haliscomenobacter hydrossis DSM 1100.</title>
        <authorList>
            <consortium name="US DOE Joint Genome Institute (JGI-PGF)"/>
            <person name="Lucas S."/>
            <person name="Han J."/>
            <person name="Lapidus A."/>
            <person name="Bruce D."/>
            <person name="Goodwin L."/>
            <person name="Pitluck S."/>
            <person name="Peters L."/>
            <person name="Kyrpides N."/>
            <person name="Mavromatis K."/>
            <person name="Ivanova N."/>
            <person name="Ovchinnikova G."/>
            <person name="Pagani I."/>
            <person name="Daligault H."/>
            <person name="Detter J.C."/>
            <person name="Han C."/>
            <person name="Land M."/>
            <person name="Hauser L."/>
            <person name="Markowitz V."/>
            <person name="Cheng J.-F."/>
            <person name="Hugenholtz P."/>
            <person name="Woyke T."/>
            <person name="Wu D."/>
            <person name="Verbarg S."/>
            <person name="Frueling A."/>
            <person name="Brambilla E."/>
            <person name="Klenk H.-P."/>
            <person name="Eisen J.A."/>
        </authorList>
    </citation>
    <scope>NUCLEOTIDE SEQUENCE</scope>
    <source>
        <strain>DSM 1100</strain>
    </source>
</reference>
<dbReference type="InterPro" id="IPR009081">
    <property type="entry name" value="PP-bd_ACP"/>
</dbReference>
<dbReference type="EMBL" id="CP002691">
    <property type="protein sequence ID" value="AEE49358.1"/>
    <property type="molecule type" value="Genomic_DNA"/>
</dbReference>
<proteinExistence type="predicted"/>
<dbReference type="InterPro" id="IPR036736">
    <property type="entry name" value="ACP-like_sf"/>
</dbReference>
<reference evidence="2 3" key="1">
    <citation type="journal article" date="2011" name="Stand. Genomic Sci.">
        <title>Complete genome sequence of Haliscomenobacter hydrossis type strain (O).</title>
        <authorList>
            <consortium name="US DOE Joint Genome Institute (JGI-PGF)"/>
            <person name="Daligault H."/>
            <person name="Lapidus A."/>
            <person name="Zeytun A."/>
            <person name="Nolan M."/>
            <person name="Lucas S."/>
            <person name="Del Rio T.G."/>
            <person name="Tice H."/>
            <person name="Cheng J.F."/>
            <person name="Tapia R."/>
            <person name="Han C."/>
            <person name="Goodwin L."/>
            <person name="Pitluck S."/>
            <person name="Liolios K."/>
            <person name="Pagani I."/>
            <person name="Ivanova N."/>
            <person name="Huntemann M."/>
            <person name="Mavromatis K."/>
            <person name="Mikhailova N."/>
            <person name="Pati A."/>
            <person name="Chen A."/>
            <person name="Palaniappan K."/>
            <person name="Land M."/>
            <person name="Hauser L."/>
            <person name="Brambilla E.M."/>
            <person name="Rohde M."/>
            <person name="Verbarg S."/>
            <person name="Goker M."/>
            <person name="Bristow J."/>
            <person name="Eisen J.A."/>
            <person name="Markowitz V."/>
            <person name="Hugenholtz P."/>
            <person name="Kyrpides N.C."/>
            <person name="Klenk H.P."/>
            <person name="Woyke T."/>
        </authorList>
    </citation>
    <scope>NUCLEOTIDE SEQUENCE [LARGE SCALE GENOMIC DNA]</scope>
    <source>
        <strain evidence="3">ATCC 27775 / DSM 1100 / LMG 10767 / O</strain>
    </source>
</reference>
<dbReference type="PROSITE" id="PS50075">
    <property type="entry name" value="CARRIER"/>
    <property type="match status" value="1"/>
</dbReference>
<evidence type="ECO:0000313" key="2">
    <source>
        <dbReference type="EMBL" id="AEE49358.1"/>
    </source>
</evidence>
<protein>
    <submittedName>
        <fullName evidence="2">Phosphopantetheine-binding protein</fullName>
    </submittedName>
</protein>
<dbReference type="KEGG" id="hhy:Halhy_1464"/>
<dbReference type="SUPFAM" id="SSF47336">
    <property type="entry name" value="ACP-like"/>
    <property type="match status" value="1"/>
</dbReference>
<name>F4KXF0_HALH1</name>
<gene>
    <name evidence="2" type="ordered locus">Halhy_1464</name>
</gene>
<feature type="domain" description="Carrier" evidence="1">
    <location>
        <begin position="7"/>
        <end position="82"/>
    </location>
</feature>
<keyword evidence="3" id="KW-1185">Reference proteome</keyword>
<dbReference type="HOGENOM" id="CLU_108696_5_6_10"/>
<evidence type="ECO:0000259" key="1">
    <source>
        <dbReference type="PROSITE" id="PS50075"/>
    </source>
</evidence>
<dbReference type="eggNOG" id="COG0236">
    <property type="taxonomic scope" value="Bacteria"/>
</dbReference>
<dbReference type="RefSeq" id="WP_013763912.1">
    <property type="nucleotide sequence ID" value="NC_015510.1"/>
</dbReference>
<dbReference type="OrthoDB" id="1494774at2"/>
<dbReference type="Pfam" id="PF00550">
    <property type="entry name" value="PP-binding"/>
    <property type="match status" value="1"/>
</dbReference>
<dbReference type="STRING" id="760192.Halhy_1464"/>
<organism evidence="2 3">
    <name type="scientific">Haliscomenobacter hydrossis (strain ATCC 27775 / DSM 1100 / LMG 10767 / O)</name>
    <dbReference type="NCBI Taxonomy" id="760192"/>
    <lineage>
        <taxon>Bacteria</taxon>
        <taxon>Pseudomonadati</taxon>
        <taxon>Bacteroidota</taxon>
        <taxon>Saprospiria</taxon>
        <taxon>Saprospirales</taxon>
        <taxon>Haliscomenobacteraceae</taxon>
        <taxon>Haliscomenobacter</taxon>
    </lineage>
</organism>
<dbReference type="Gene3D" id="1.10.1200.10">
    <property type="entry name" value="ACP-like"/>
    <property type="match status" value="1"/>
</dbReference>
<dbReference type="AlphaFoldDB" id="F4KXF0"/>
<dbReference type="Proteomes" id="UP000008461">
    <property type="component" value="Chromosome"/>
</dbReference>
<sequence>MAKKSKWTAEDRIIELIAWELNIPSSRINPHTDLVDDLYLDSVDKDLLIAKLESQFGVFLNQEQAAKIDTVRDASYFLQQNAA</sequence>
<accession>F4KXF0</accession>
<evidence type="ECO:0000313" key="3">
    <source>
        <dbReference type="Proteomes" id="UP000008461"/>
    </source>
</evidence>